<evidence type="ECO:0000256" key="1">
    <source>
        <dbReference type="SAM" id="MobiDB-lite"/>
    </source>
</evidence>
<dbReference type="AlphaFoldDB" id="A0A0D3GTF3"/>
<protein>
    <recommendedName>
        <fullName evidence="4">DNA-directed RNA polymerase III subunit</fullName>
    </recommendedName>
</protein>
<feature type="region of interest" description="Disordered" evidence="1">
    <location>
        <begin position="90"/>
        <end position="133"/>
    </location>
</feature>
<dbReference type="HOGENOM" id="CLU_083470_1_0_1"/>
<organism evidence="2">
    <name type="scientific">Oryza barthii</name>
    <dbReference type="NCBI Taxonomy" id="65489"/>
    <lineage>
        <taxon>Eukaryota</taxon>
        <taxon>Viridiplantae</taxon>
        <taxon>Streptophyta</taxon>
        <taxon>Embryophyta</taxon>
        <taxon>Tracheophyta</taxon>
        <taxon>Spermatophyta</taxon>
        <taxon>Magnoliopsida</taxon>
        <taxon>Liliopsida</taxon>
        <taxon>Poales</taxon>
        <taxon>Poaceae</taxon>
        <taxon>BOP clade</taxon>
        <taxon>Oryzoideae</taxon>
        <taxon>Oryzeae</taxon>
        <taxon>Oryzinae</taxon>
        <taxon>Oryza</taxon>
    </lineage>
</organism>
<dbReference type="EnsemblPlants" id="OBART07G21880.1">
    <property type="protein sequence ID" value="OBART07G21880.1"/>
    <property type="gene ID" value="OBART07G21880"/>
</dbReference>
<dbReference type="PaxDb" id="65489-OBART07G21880.1"/>
<keyword evidence="3" id="KW-1185">Reference proteome</keyword>
<dbReference type="STRING" id="65489.A0A0D3GTF3"/>
<sequence length="222" mass="24642">MKSKLTVKSRDLKRTYSDQVSPASERPHLCSPISRIASACGPSKAQPPRTLRQPQPGGPLAAVPPPPPIPADATLSLAPLFPPVRSRLLPLRGGLPSRLPPQMASRGRGRGRGRRGGGYGFDHPAKHTPHEDFPRMMIKRLKGILIGNVLSEDSQAVRSCVGIEAQDGDKKTEKDGDDEDEHEEEEVEEEENSDDDYNQNIEFDDDDDDWNQEEEAHEDYYD</sequence>
<feature type="compositionally biased region" description="Low complexity" evidence="1">
    <location>
        <begin position="90"/>
        <end position="101"/>
    </location>
</feature>
<accession>A0A0D3GTF3</accession>
<reference evidence="2" key="2">
    <citation type="submission" date="2015-03" db="UniProtKB">
        <authorList>
            <consortium name="EnsemblPlants"/>
        </authorList>
    </citation>
    <scope>IDENTIFICATION</scope>
</reference>
<reference evidence="2" key="1">
    <citation type="journal article" date="2009" name="Rice">
        <title>De Novo Next Generation Sequencing of Plant Genomes.</title>
        <authorList>
            <person name="Rounsley S."/>
            <person name="Marri P.R."/>
            <person name="Yu Y."/>
            <person name="He R."/>
            <person name="Sisneros N."/>
            <person name="Goicoechea J.L."/>
            <person name="Lee S.J."/>
            <person name="Angelova A."/>
            <person name="Kudrna D."/>
            <person name="Luo M."/>
            <person name="Affourtit J."/>
            <person name="Desany B."/>
            <person name="Knight J."/>
            <person name="Niazi F."/>
            <person name="Egholm M."/>
            <person name="Wing R.A."/>
        </authorList>
    </citation>
    <scope>NUCLEOTIDE SEQUENCE [LARGE SCALE GENOMIC DNA]</scope>
    <source>
        <strain evidence="2">cv. IRGC 105608</strain>
    </source>
</reference>
<dbReference type="eggNOG" id="ENOG502S1T9">
    <property type="taxonomic scope" value="Eukaryota"/>
</dbReference>
<evidence type="ECO:0000313" key="2">
    <source>
        <dbReference type="EnsemblPlants" id="OBART07G21880.1"/>
    </source>
</evidence>
<feature type="region of interest" description="Disordered" evidence="1">
    <location>
        <begin position="1"/>
        <end position="74"/>
    </location>
</feature>
<feature type="compositionally biased region" description="Basic and acidic residues" evidence="1">
    <location>
        <begin position="123"/>
        <end position="133"/>
    </location>
</feature>
<feature type="compositionally biased region" description="Acidic residues" evidence="1">
    <location>
        <begin position="175"/>
        <end position="222"/>
    </location>
</feature>
<dbReference type="Gramene" id="OBART07G21880.1">
    <property type="protein sequence ID" value="OBART07G21880.1"/>
    <property type="gene ID" value="OBART07G21880"/>
</dbReference>
<evidence type="ECO:0000313" key="3">
    <source>
        <dbReference type="Proteomes" id="UP000026960"/>
    </source>
</evidence>
<feature type="region of interest" description="Disordered" evidence="1">
    <location>
        <begin position="160"/>
        <end position="222"/>
    </location>
</feature>
<dbReference type="Proteomes" id="UP000026960">
    <property type="component" value="Chromosome 7"/>
</dbReference>
<name>A0A0D3GTF3_9ORYZ</name>
<proteinExistence type="predicted"/>
<evidence type="ECO:0008006" key="4">
    <source>
        <dbReference type="Google" id="ProtNLM"/>
    </source>
</evidence>